<accession>A0A1I2AYU6</accession>
<protein>
    <recommendedName>
        <fullName evidence="7">Lipopolysaccharide assembly protein A domain-containing protein</fullName>
    </recommendedName>
</protein>
<reference evidence="8 9" key="1">
    <citation type="submission" date="2016-10" db="EMBL/GenBank/DDBJ databases">
        <authorList>
            <person name="de Groot N.N."/>
        </authorList>
    </citation>
    <scope>NUCLEOTIDE SEQUENCE [LARGE SCALE GENOMIC DNA]</scope>
    <source>
        <strain evidence="8 9">DSM 9236</strain>
    </source>
</reference>
<dbReference type="AlphaFoldDB" id="A0A1I2AYU6"/>
<dbReference type="PANTHER" id="PTHR41335">
    <property type="entry name" value="MEMBRANE PROTEIN-RELATED"/>
    <property type="match status" value="1"/>
</dbReference>
<keyword evidence="1" id="KW-1003">Cell membrane</keyword>
<dbReference type="Pfam" id="PF06305">
    <property type="entry name" value="LapA_dom"/>
    <property type="match status" value="1"/>
</dbReference>
<organism evidence="8 9">
    <name type="scientific">Succiniclasticum ruminis DSM 9236</name>
    <dbReference type="NCBI Taxonomy" id="1123323"/>
    <lineage>
        <taxon>Bacteria</taxon>
        <taxon>Bacillati</taxon>
        <taxon>Bacillota</taxon>
        <taxon>Negativicutes</taxon>
        <taxon>Acidaminococcales</taxon>
        <taxon>Acidaminococcaceae</taxon>
        <taxon>Succiniclasticum</taxon>
    </lineage>
</organism>
<name>A0A1I2AYU6_9FIRM</name>
<evidence type="ECO:0000256" key="6">
    <source>
        <dbReference type="SAM" id="Phobius"/>
    </source>
</evidence>
<evidence type="ECO:0000256" key="5">
    <source>
        <dbReference type="SAM" id="Coils"/>
    </source>
</evidence>
<dbReference type="GO" id="GO:0005886">
    <property type="term" value="C:plasma membrane"/>
    <property type="evidence" value="ECO:0007669"/>
    <property type="project" value="InterPro"/>
</dbReference>
<feature type="transmembrane region" description="Helical" evidence="6">
    <location>
        <begin position="34"/>
        <end position="60"/>
    </location>
</feature>
<sequence length="130" mass="14274">MPFMIVSAIVAVLVAILAVQNSMMVDLTLFMWSFQLNLVLVVLLSVICGLLLGIVWGITVKTRSMWQTRKLNEQIALLEDDKRILRDKVEQLMKAQGGVMDPADTTTTPTAEATVKPASAAGPLNAFMKR</sequence>
<evidence type="ECO:0000313" key="8">
    <source>
        <dbReference type="EMBL" id="SFE49125.1"/>
    </source>
</evidence>
<keyword evidence="9" id="KW-1185">Reference proteome</keyword>
<evidence type="ECO:0000259" key="7">
    <source>
        <dbReference type="Pfam" id="PF06305"/>
    </source>
</evidence>
<gene>
    <name evidence="8" type="ORF">SAMN05216245_10797</name>
</gene>
<dbReference type="InterPro" id="IPR010445">
    <property type="entry name" value="LapA_dom"/>
</dbReference>
<dbReference type="RefSeq" id="WP_093913466.1">
    <property type="nucleotide sequence ID" value="NZ_FONL01000007.1"/>
</dbReference>
<feature type="coiled-coil region" evidence="5">
    <location>
        <begin position="68"/>
        <end position="95"/>
    </location>
</feature>
<keyword evidence="3 6" id="KW-1133">Transmembrane helix</keyword>
<dbReference type="OrthoDB" id="9883287at2"/>
<evidence type="ECO:0000256" key="3">
    <source>
        <dbReference type="ARBA" id="ARBA00022989"/>
    </source>
</evidence>
<keyword evidence="4 6" id="KW-0472">Membrane</keyword>
<evidence type="ECO:0000256" key="4">
    <source>
        <dbReference type="ARBA" id="ARBA00023136"/>
    </source>
</evidence>
<proteinExistence type="predicted"/>
<dbReference type="PANTHER" id="PTHR41335:SF1">
    <property type="entry name" value="MEMBRANE PROTEIN"/>
    <property type="match status" value="1"/>
</dbReference>
<keyword evidence="5" id="KW-0175">Coiled coil</keyword>
<dbReference type="EMBL" id="FONL01000007">
    <property type="protein sequence ID" value="SFE49125.1"/>
    <property type="molecule type" value="Genomic_DNA"/>
</dbReference>
<evidence type="ECO:0000256" key="2">
    <source>
        <dbReference type="ARBA" id="ARBA00022692"/>
    </source>
</evidence>
<evidence type="ECO:0000256" key="1">
    <source>
        <dbReference type="ARBA" id="ARBA00022475"/>
    </source>
</evidence>
<dbReference type="STRING" id="1123323.SAMN05216245_10797"/>
<keyword evidence="2 6" id="KW-0812">Transmembrane</keyword>
<dbReference type="Proteomes" id="UP000198896">
    <property type="component" value="Unassembled WGS sequence"/>
</dbReference>
<feature type="domain" description="Lipopolysaccharide assembly protein A" evidence="7">
    <location>
        <begin position="20"/>
        <end position="82"/>
    </location>
</feature>
<evidence type="ECO:0000313" key="9">
    <source>
        <dbReference type="Proteomes" id="UP000198896"/>
    </source>
</evidence>